<feature type="transmembrane region" description="Helical" evidence="1">
    <location>
        <begin position="60"/>
        <end position="79"/>
    </location>
</feature>
<dbReference type="EMBL" id="MFDB01000028">
    <property type="protein sequence ID" value="OGE32302.1"/>
    <property type="molecule type" value="Genomic_DNA"/>
</dbReference>
<evidence type="ECO:0000313" key="4">
    <source>
        <dbReference type="Proteomes" id="UP000177258"/>
    </source>
</evidence>
<evidence type="ECO:0000313" key="3">
    <source>
        <dbReference type="EMBL" id="OGE32302.1"/>
    </source>
</evidence>
<keyword evidence="1" id="KW-0472">Membrane</keyword>
<keyword evidence="1" id="KW-1133">Transmembrane helix</keyword>
<name>A0A1F5JUI3_9BACT</name>
<organism evidence="3 4">
    <name type="scientific">Candidatus Daviesbacteria bacterium RIFCSPHIGHO2_02_FULL_41_10</name>
    <dbReference type="NCBI Taxonomy" id="1797774"/>
    <lineage>
        <taxon>Bacteria</taxon>
        <taxon>Candidatus Daviesiibacteriota</taxon>
    </lineage>
</organism>
<dbReference type="NCBIfam" id="NF047864">
    <property type="entry name" value="CBU_0592_membra"/>
    <property type="match status" value="1"/>
</dbReference>
<dbReference type="Pfam" id="PF26604">
    <property type="entry name" value="CBU_0592"/>
    <property type="match status" value="1"/>
</dbReference>
<comment type="caution">
    <text evidence="3">The sequence shown here is derived from an EMBL/GenBank/DDBJ whole genome shotgun (WGS) entry which is preliminary data.</text>
</comment>
<feature type="transmembrane region" description="Helical" evidence="1">
    <location>
        <begin position="12"/>
        <end position="29"/>
    </location>
</feature>
<evidence type="ECO:0000259" key="2">
    <source>
        <dbReference type="Pfam" id="PF26604"/>
    </source>
</evidence>
<feature type="transmembrane region" description="Helical" evidence="1">
    <location>
        <begin position="35"/>
        <end position="53"/>
    </location>
</feature>
<protein>
    <recommendedName>
        <fullName evidence="2">CBU-0592-like domain-containing protein</fullName>
    </recommendedName>
</protein>
<gene>
    <name evidence="3" type="ORF">A3D83_02650</name>
</gene>
<proteinExistence type="predicted"/>
<sequence>MKQRLIEIGGWYGTVAIVGAFALSSFAIIKPTDSIYQILNLTGSFGIIAVSLYKRVWQTVTLNSIWAVIALIALAKILLNI</sequence>
<dbReference type="AlphaFoldDB" id="A0A1F5JUI3"/>
<accession>A0A1F5JUI3</accession>
<dbReference type="InterPro" id="IPR058058">
    <property type="entry name" value="CBU_0592-like"/>
</dbReference>
<feature type="domain" description="CBU-0592-like" evidence="2">
    <location>
        <begin position="7"/>
        <end position="78"/>
    </location>
</feature>
<dbReference type="Proteomes" id="UP000177258">
    <property type="component" value="Unassembled WGS sequence"/>
</dbReference>
<evidence type="ECO:0000256" key="1">
    <source>
        <dbReference type="SAM" id="Phobius"/>
    </source>
</evidence>
<keyword evidence="1" id="KW-0812">Transmembrane</keyword>
<reference evidence="3 4" key="1">
    <citation type="journal article" date="2016" name="Nat. Commun.">
        <title>Thousands of microbial genomes shed light on interconnected biogeochemical processes in an aquifer system.</title>
        <authorList>
            <person name="Anantharaman K."/>
            <person name="Brown C.T."/>
            <person name="Hug L.A."/>
            <person name="Sharon I."/>
            <person name="Castelle C.J."/>
            <person name="Probst A.J."/>
            <person name="Thomas B.C."/>
            <person name="Singh A."/>
            <person name="Wilkins M.J."/>
            <person name="Karaoz U."/>
            <person name="Brodie E.L."/>
            <person name="Williams K.H."/>
            <person name="Hubbard S.S."/>
            <person name="Banfield J.F."/>
        </authorList>
    </citation>
    <scope>NUCLEOTIDE SEQUENCE [LARGE SCALE GENOMIC DNA]</scope>
</reference>